<organism evidence="2 3">
    <name type="scientific">Deinobacterium chartae</name>
    <dbReference type="NCBI Taxonomy" id="521158"/>
    <lineage>
        <taxon>Bacteria</taxon>
        <taxon>Thermotogati</taxon>
        <taxon>Deinococcota</taxon>
        <taxon>Deinococci</taxon>
        <taxon>Deinococcales</taxon>
        <taxon>Deinococcaceae</taxon>
        <taxon>Deinobacterium</taxon>
    </lineage>
</organism>
<proteinExistence type="predicted"/>
<dbReference type="Proteomes" id="UP000569951">
    <property type="component" value="Unassembled WGS sequence"/>
</dbReference>
<name>A0A841I159_9DEIO</name>
<dbReference type="PANTHER" id="PTHR13887">
    <property type="entry name" value="GLUTATHIONE S-TRANSFERASE KAPPA"/>
    <property type="match status" value="1"/>
</dbReference>
<dbReference type="PANTHER" id="PTHR13887:SF41">
    <property type="entry name" value="THIOREDOXIN SUPERFAMILY PROTEIN"/>
    <property type="match status" value="1"/>
</dbReference>
<dbReference type="GO" id="GO:0016491">
    <property type="term" value="F:oxidoreductase activity"/>
    <property type="evidence" value="ECO:0007669"/>
    <property type="project" value="InterPro"/>
</dbReference>
<reference evidence="2 3" key="1">
    <citation type="submission" date="2020-08" db="EMBL/GenBank/DDBJ databases">
        <title>Genomic Encyclopedia of Type Strains, Phase IV (KMG-IV): sequencing the most valuable type-strain genomes for metagenomic binning, comparative biology and taxonomic classification.</title>
        <authorList>
            <person name="Goeker M."/>
        </authorList>
    </citation>
    <scope>NUCLEOTIDE SEQUENCE [LARGE SCALE GENOMIC DNA]</scope>
    <source>
        <strain evidence="2 3">DSM 21458</strain>
    </source>
</reference>
<dbReference type="Pfam" id="PF01323">
    <property type="entry name" value="DSBA"/>
    <property type="match status" value="1"/>
</dbReference>
<protein>
    <submittedName>
        <fullName evidence="2">Putative DsbA family dithiol-disulfide isomerase</fullName>
    </submittedName>
</protein>
<dbReference type="AlphaFoldDB" id="A0A841I159"/>
<evidence type="ECO:0000313" key="2">
    <source>
        <dbReference type="EMBL" id="MBB6099541.1"/>
    </source>
</evidence>
<keyword evidence="2" id="KW-0413">Isomerase</keyword>
<gene>
    <name evidence="2" type="ORF">HNR42_002991</name>
</gene>
<accession>A0A841I159</accession>
<feature type="domain" description="DSBA-like thioredoxin" evidence="1">
    <location>
        <begin position="2"/>
        <end position="157"/>
    </location>
</feature>
<dbReference type="RefSeq" id="WP_343058428.1">
    <property type="nucleotide sequence ID" value="NZ_JACHHG010000012.1"/>
</dbReference>
<comment type="caution">
    <text evidence="2">The sequence shown here is derived from an EMBL/GenBank/DDBJ whole genome shotgun (WGS) entry which is preliminary data.</text>
</comment>
<evidence type="ECO:0000313" key="3">
    <source>
        <dbReference type="Proteomes" id="UP000569951"/>
    </source>
</evidence>
<keyword evidence="3" id="KW-1185">Reference proteome</keyword>
<dbReference type="GO" id="GO:0016853">
    <property type="term" value="F:isomerase activity"/>
    <property type="evidence" value="ECO:0007669"/>
    <property type="project" value="UniProtKB-KW"/>
</dbReference>
<sequence>MINIYFDYLCPVAWRAVELAYALEQAGDAQFELRHYSLEQGNHPDNAADRHSPVWKLAEQPQEGSRSLPQFLASHAARRQGRERFFCYVLELFRLYHVEKRQLTEPQVLREAAERAGLDLAQFDRDLQDEAGLRAELASDLEAADRLGVFGTPTVQLESGRAAYFRFTELPETLEDKRALWQLYRAVQGSPARIETIKRARFSV</sequence>
<dbReference type="InterPro" id="IPR001853">
    <property type="entry name" value="DSBA-like_thioredoxin_dom"/>
</dbReference>
<dbReference type="InterPro" id="IPR036249">
    <property type="entry name" value="Thioredoxin-like_sf"/>
</dbReference>
<dbReference type="EMBL" id="JACHHG010000012">
    <property type="protein sequence ID" value="MBB6099541.1"/>
    <property type="molecule type" value="Genomic_DNA"/>
</dbReference>
<dbReference type="SUPFAM" id="SSF52833">
    <property type="entry name" value="Thioredoxin-like"/>
    <property type="match status" value="1"/>
</dbReference>
<evidence type="ECO:0000259" key="1">
    <source>
        <dbReference type="Pfam" id="PF01323"/>
    </source>
</evidence>
<dbReference type="Gene3D" id="3.40.30.10">
    <property type="entry name" value="Glutaredoxin"/>
    <property type="match status" value="1"/>
</dbReference>